<name>A0A0F7X3H2_CHLPN</name>
<reference evidence="1" key="1">
    <citation type="submission" date="2015-05" db="EMBL/GenBank/DDBJ databases">
        <authorList>
            <person name="Rattei Thomas"/>
        </authorList>
    </citation>
    <scope>NUCLEOTIDE SEQUENCE</scope>
    <source>
        <strain evidence="1">DC9</strain>
    </source>
</reference>
<dbReference type="AlphaFoldDB" id="A0A0F7X3H2"/>
<gene>
    <name evidence="1" type="ORF">BN1224_DC9_CD_00020</name>
</gene>
<protein>
    <submittedName>
        <fullName evidence="1">Uncharacterized protein</fullName>
    </submittedName>
</protein>
<evidence type="ECO:0000313" key="1">
    <source>
        <dbReference type="EMBL" id="CRI43067.1"/>
    </source>
</evidence>
<organism evidence="1">
    <name type="scientific">Chlamydia pneumoniae</name>
    <name type="common">Chlamydophila pneumoniae</name>
    <dbReference type="NCBI Taxonomy" id="83558"/>
    <lineage>
        <taxon>Bacteria</taxon>
        <taxon>Pseudomonadati</taxon>
        <taxon>Chlamydiota</taxon>
        <taxon>Chlamydiia</taxon>
        <taxon>Chlamydiales</taxon>
        <taxon>Chlamydiaceae</taxon>
        <taxon>Chlamydia/Chlamydophila group</taxon>
        <taxon>Chlamydia</taxon>
    </lineage>
</organism>
<sequence length="40" mass="4879">MHLEFLFHNLILHGLEDLFWCVLVHAKKWERLVMETSLTK</sequence>
<accession>A0A0F7X3H2</accession>
<dbReference type="EMBL" id="LN847059">
    <property type="protein sequence ID" value="CRI43067.1"/>
    <property type="molecule type" value="Genomic_DNA"/>
</dbReference>
<proteinExistence type="predicted"/>